<accession>A0A165H1K8</accession>
<dbReference type="Gene3D" id="3.40.30.10">
    <property type="entry name" value="Glutaredoxin"/>
    <property type="match status" value="1"/>
</dbReference>
<dbReference type="InParanoid" id="A0A165H1K8"/>
<evidence type="ECO:0000256" key="2">
    <source>
        <dbReference type="RuleBase" id="RU003494"/>
    </source>
</evidence>
<reference evidence="5 6" key="1">
    <citation type="journal article" date="2016" name="Mol. Biol. Evol.">
        <title>Comparative Genomics of Early-Diverging Mushroom-Forming Fungi Provides Insights into the Origins of Lignocellulose Decay Capabilities.</title>
        <authorList>
            <person name="Nagy L.G."/>
            <person name="Riley R."/>
            <person name="Tritt A."/>
            <person name="Adam C."/>
            <person name="Daum C."/>
            <person name="Floudas D."/>
            <person name="Sun H."/>
            <person name="Yadav J.S."/>
            <person name="Pangilinan J."/>
            <person name="Larsson K.H."/>
            <person name="Matsuura K."/>
            <person name="Barry K."/>
            <person name="Labutti K."/>
            <person name="Kuo R."/>
            <person name="Ohm R.A."/>
            <person name="Bhattacharya S.S."/>
            <person name="Shirouzu T."/>
            <person name="Yoshinaga Y."/>
            <person name="Martin F.M."/>
            <person name="Grigoriev I.V."/>
            <person name="Hibbett D.S."/>
        </authorList>
    </citation>
    <scope>NUCLEOTIDE SEQUENCE [LARGE SCALE GENOMIC DNA]</scope>
    <source>
        <strain evidence="5 6">HHB12733</strain>
    </source>
</reference>
<sequence>MSGHKDITLYTSALAPNGWKVAVVLEELGLHYDSIYIDLLNGEQLTTTFTQLNPNQKVPVIIDHTNDNLVLFESNAILLYLVEQYDTHHRISVVGKDKHLLDQWLFFQAAGQGPYYLQFFWVSRCRADAQPSTTERYRDETLRVLGVLESVLNKQEWLVGGKTTIADISFVTWNVVAFSALETSDIHLKKQFPAVYR</sequence>
<evidence type="ECO:0000313" key="5">
    <source>
        <dbReference type="EMBL" id="KZT58756.1"/>
    </source>
</evidence>
<evidence type="ECO:0000259" key="4">
    <source>
        <dbReference type="PROSITE" id="PS50405"/>
    </source>
</evidence>
<organism evidence="5 6">
    <name type="scientific">Calocera cornea HHB12733</name>
    <dbReference type="NCBI Taxonomy" id="1353952"/>
    <lineage>
        <taxon>Eukaryota</taxon>
        <taxon>Fungi</taxon>
        <taxon>Dikarya</taxon>
        <taxon>Basidiomycota</taxon>
        <taxon>Agaricomycotina</taxon>
        <taxon>Dacrymycetes</taxon>
        <taxon>Dacrymycetales</taxon>
        <taxon>Dacrymycetaceae</taxon>
        <taxon>Calocera</taxon>
    </lineage>
</organism>
<gene>
    <name evidence="5" type="ORF">CALCODRAFT_516523</name>
</gene>
<dbReference type="Pfam" id="PF02798">
    <property type="entry name" value="GST_N"/>
    <property type="match status" value="1"/>
</dbReference>
<dbReference type="Pfam" id="PF00043">
    <property type="entry name" value="GST_C"/>
    <property type="match status" value="1"/>
</dbReference>
<dbReference type="SFLD" id="SFLDG01151">
    <property type="entry name" value="Main.2:_Nu-like"/>
    <property type="match status" value="1"/>
</dbReference>
<dbReference type="InterPro" id="IPR036282">
    <property type="entry name" value="Glutathione-S-Trfase_C_sf"/>
</dbReference>
<dbReference type="AlphaFoldDB" id="A0A165H1K8"/>
<comment type="similarity">
    <text evidence="1 2">Belongs to the GST superfamily.</text>
</comment>
<dbReference type="CDD" id="cd03048">
    <property type="entry name" value="GST_N_Ure2p_like"/>
    <property type="match status" value="1"/>
</dbReference>
<dbReference type="Gene3D" id="1.20.1050.10">
    <property type="match status" value="1"/>
</dbReference>
<dbReference type="SUPFAM" id="SSF52833">
    <property type="entry name" value="Thioredoxin-like"/>
    <property type="match status" value="1"/>
</dbReference>
<evidence type="ECO:0000256" key="1">
    <source>
        <dbReference type="ARBA" id="ARBA00007409"/>
    </source>
</evidence>
<dbReference type="InterPro" id="IPR040079">
    <property type="entry name" value="Glutathione_S-Trfase"/>
</dbReference>
<dbReference type="STRING" id="1353952.A0A165H1K8"/>
<dbReference type="InterPro" id="IPR010987">
    <property type="entry name" value="Glutathione-S-Trfase_C-like"/>
</dbReference>
<evidence type="ECO:0000259" key="3">
    <source>
        <dbReference type="PROSITE" id="PS50404"/>
    </source>
</evidence>
<name>A0A165H1K8_9BASI</name>
<feature type="domain" description="GST N-terminal" evidence="3">
    <location>
        <begin position="5"/>
        <end position="89"/>
    </location>
</feature>
<dbReference type="PROSITE" id="PS50405">
    <property type="entry name" value="GST_CTER"/>
    <property type="match status" value="1"/>
</dbReference>
<dbReference type="PROSITE" id="PS50404">
    <property type="entry name" value="GST_NTER"/>
    <property type="match status" value="1"/>
</dbReference>
<dbReference type="SFLD" id="SFLDS00019">
    <property type="entry name" value="Glutathione_Transferase_(cytos"/>
    <property type="match status" value="1"/>
</dbReference>
<keyword evidence="6" id="KW-1185">Reference proteome</keyword>
<dbReference type="OrthoDB" id="422574at2759"/>
<dbReference type="InterPro" id="IPR004046">
    <property type="entry name" value="GST_C"/>
</dbReference>
<protein>
    <submittedName>
        <fullName evidence="5">Thioredoxin-like protein</fullName>
    </submittedName>
</protein>
<dbReference type="EMBL" id="KV423947">
    <property type="protein sequence ID" value="KZT58756.1"/>
    <property type="molecule type" value="Genomic_DNA"/>
</dbReference>
<evidence type="ECO:0000313" key="6">
    <source>
        <dbReference type="Proteomes" id="UP000076842"/>
    </source>
</evidence>
<dbReference type="InterPro" id="IPR036249">
    <property type="entry name" value="Thioredoxin-like_sf"/>
</dbReference>
<feature type="domain" description="GST C-terminal" evidence="4">
    <location>
        <begin position="94"/>
        <end position="197"/>
    </location>
</feature>
<dbReference type="InterPro" id="IPR004045">
    <property type="entry name" value="Glutathione_S-Trfase_N"/>
</dbReference>
<dbReference type="PANTHER" id="PTHR44051">
    <property type="entry name" value="GLUTATHIONE S-TRANSFERASE-RELATED"/>
    <property type="match status" value="1"/>
</dbReference>
<proteinExistence type="inferred from homology"/>
<dbReference type="Proteomes" id="UP000076842">
    <property type="component" value="Unassembled WGS sequence"/>
</dbReference>
<dbReference type="PANTHER" id="PTHR44051:SF3">
    <property type="entry name" value="TRANSCRIPTIONAL REGULATOR URE2"/>
    <property type="match status" value="1"/>
</dbReference>
<dbReference type="SUPFAM" id="SSF47616">
    <property type="entry name" value="GST C-terminal domain-like"/>
    <property type="match status" value="1"/>
</dbReference>
<dbReference type="SFLD" id="SFLDG00358">
    <property type="entry name" value="Main_(cytGST)"/>
    <property type="match status" value="1"/>
</dbReference>